<reference evidence="1" key="1">
    <citation type="journal article" date="2020" name="bioRxiv">
        <title>Comparative genomics of Chlamydomonas.</title>
        <authorList>
            <person name="Craig R.J."/>
            <person name="Hasan A.R."/>
            <person name="Ness R.W."/>
            <person name="Keightley P.D."/>
        </authorList>
    </citation>
    <scope>NUCLEOTIDE SEQUENCE</scope>
    <source>
        <strain evidence="1">CCAP 11/70</strain>
    </source>
</reference>
<dbReference type="PANTHER" id="PTHR15599">
    <property type="entry name" value="RTDR1"/>
    <property type="match status" value="1"/>
</dbReference>
<dbReference type="InterPro" id="IPR016024">
    <property type="entry name" value="ARM-type_fold"/>
</dbReference>
<sequence>MQSHASRHVVSDYLKDLHPDLSEPFPTEVISDEVAEAHGRRAIPKLIAVLALDELPDDKRAHALRVFNGLLSTQEHKTNAVAEGAAAPLCRLVSQCRDEEVRRLACSALASLAQVMAGRKGIVAVGGLAVLTEALQTTPEQAAGALRSFAASNDGNALLNEARSSVVPALVGLLDQPCDPAFTLAAFENAVATLEGMTRTDDGVLAALDADVPRCLVATARRGLTGDLRFEARLMDTLQLVAMGLEQICHHAQGKTACREAEAHKVLADMLTLHHRETIKHAAAALAGLAVEKESKVNVMLFAGVSLVRLMRGQDAELASNARDCMAAAAEHLEARRTAEMLLSMEERELLLWKGPPPETPPDYRYHVELPKFKPGDARPE</sequence>
<evidence type="ECO:0000313" key="2">
    <source>
        <dbReference type="Proteomes" id="UP000612055"/>
    </source>
</evidence>
<gene>
    <name evidence="1" type="ORF">HYH03_016212</name>
</gene>
<evidence type="ECO:0008006" key="3">
    <source>
        <dbReference type="Google" id="ProtNLM"/>
    </source>
</evidence>
<comment type="caution">
    <text evidence="1">The sequence shown here is derived from an EMBL/GenBank/DDBJ whole genome shotgun (WGS) entry which is preliminary data.</text>
</comment>
<evidence type="ECO:0000313" key="1">
    <source>
        <dbReference type="EMBL" id="KAG2485009.1"/>
    </source>
</evidence>
<protein>
    <recommendedName>
        <fullName evidence="3">Radial spoke protein 8</fullName>
    </recommendedName>
</protein>
<keyword evidence="2" id="KW-1185">Reference proteome</keyword>
<dbReference type="SUPFAM" id="SSF48371">
    <property type="entry name" value="ARM repeat"/>
    <property type="match status" value="1"/>
</dbReference>
<proteinExistence type="predicted"/>
<dbReference type="PANTHER" id="PTHR15599:SF4">
    <property type="entry name" value="ARM REPEAT SUPERFAMILY PROTEIN"/>
    <property type="match status" value="1"/>
</dbReference>
<dbReference type="InterPro" id="IPR042856">
    <property type="entry name" value="RSP14"/>
</dbReference>
<accession>A0A835XK96</accession>
<dbReference type="Proteomes" id="UP000612055">
    <property type="component" value="Unassembled WGS sequence"/>
</dbReference>
<dbReference type="EMBL" id="JAEHOE010000137">
    <property type="protein sequence ID" value="KAG2485009.1"/>
    <property type="molecule type" value="Genomic_DNA"/>
</dbReference>
<dbReference type="InterPro" id="IPR011989">
    <property type="entry name" value="ARM-like"/>
</dbReference>
<dbReference type="AlphaFoldDB" id="A0A835XK96"/>
<organism evidence="1 2">
    <name type="scientific">Edaphochlamys debaryana</name>
    <dbReference type="NCBI Taxonomy" id="47281"/>
    <lineage>
        <taxon>Eukaryota</taxon>
        <taxon>Viridiplantae</taxon>
        <taxon>Chlorophyta</taxon>
        <taxon>core chlorophytes</taxon>
        <taxon>Chlorophyceae</taxon>
        <taxon>CS clade</taxon>
        <taxon>Chlamydomonadales</taxon>
        <taxon>Chlamydomonadales incertae sedis</taxon>
        <taxon>Edaphochlamys</taxon>
    </lineage>
</organism>
<dbReference type="OrthoDB" id="526070at2759"/>
<dbReference type="Gene3D" id="1.25.10.10">
    <property type="entry name" value="Leucine-rich Repeat Variant"/>
    <property type="match status" value="1"/>
</dbReference>
<name>A0A835XK96_9CHLO</name>